<dbReference type="AlphaFoldDB" id="A0A1V4SEX1"/>
<proteinExistence type="predicted"/>
<evidence type="ECO:0000313" key="2">
    <source>
        <dbReference type="EMBL" id="OPX42451.1"/>
    </source>
</evidence>
<keyword evidence="1" id="KW-0472">Membrane</keyword>
<keyword evidence="4" id="KW-1185">Reference proteome</keyword>
<name>A0A1V4SEX1_RUMHU</name>
<gene>
    <name evidence="2" type="ORF">CLHUN_35760</name>
    <name evidence="3" type="ORF">CLHUN_35870</name>
</gene>
<organism evidence="3 4">
    <name type="scientific">Ruminiclostridium hungatei</name>
    <name type="common">Clostridium hungatei</name>
    <dbReference type="NCBI Taxonomy" id="48256"/>
    <lineage>
        <taxon>Bacteria</taxon>
        <taxon>Bacillati</taxon>
        <taxon>Bacillota</taxon>
        <taxon>Clostridia</taxon>
        <taxon>Eubacteriales</taxon>
        <taxon>Oscillospiraceae</taxon>
        <taxon>Ruminiclostridium</taxon>
    </lineage>
</organism>
<comment type="caution">
    <text evidence="3">The sequence shown here is derived from an EMBL/GenBank/DDBJ whole genome shotgun (WGS) entry which is preliminary data.</text>
</comment>
<evidence type="ECO:0000313" key="3">
    <source>
        <dbReference type="EMBL" id="OPX42462.1"/>
    </source>
</evidence>
<sequence>MTESSMSTILSGLTDVTTALISVCTSLVTAVVSQPLLLVSVLMGMVGGGIALFKSLRHG</sequence>
<feature type="transmembrane region" description="Helical" evidence="1">
    <location>
        <begin position="36"/>
        <end position="53"/>
    </location>
</feature>
<dbReference type="EMBL" id="MZGX01000028">
    <property type="protein sequence ID" value="OPX42451.1"/>
    <property type="molecule type" value="Genomic_DNA"/>
</dbReference>
<dbReference type="Proteomes" id="UP000191554">
    <property type="component" value="Unassembled WGS sequence"/>
</dbReference>
<dbReference type="STRING" id="48256.CLHUN_35760"/>
<accession>A0A1V4SEX1</accession>
<evidence type="ECO:0000313" key="4">
    <source>
        <dbReference type="Proteomes" id="UP000191554"/>
    </source>
</evidence>
<keyword evidence="1" id="KW-1133">Transmembrane helix</keyword>
<dbReference type="EMBL" id="MZGX01000028">
    <property type="protein sequence ID" value="OPX42462.1"/>
    <property type="molecule type" value="Genomic_DNA"/>
</dbReference>
<protein>
    <submittedName>
        <fullName evidence="3">Uncharacterized protein</fullName>
    </submittedName>
</protein>
<evidence type="ECO:0000256" key="1">
    <source>
        <dbReference type="SAM" id="Phobius"/>
    </source>
</evidence>
<feature type="transmembrane region" description="Helical" evidence="1">
    <location>
        <begin position="12"/>
        <end position="30"/>
    </location>
</feature>
<reference evidence="3 4" key="1">
    <citation type="submission" date="2017-03" db="EMBL/GenBank/DDBJ databases">
        <title>Genome sequence of Clostridium hungatei DSM 14427.</title>
        <authorList>
            <person name="Poehlein A."/>
            <person name="Daniel R."/>
        </authorList>
    </citation>
    <scope>NUCLEOTIDE SEQUENCE [LARGE SCALE GENOMIC DNA]</scope>
    <source>
        <strain evidence="3 4">DSM 14427</strain>
    </source>
</reference>
<keyword evidence="1" id="KW-0812">Transmembrane</keyword>